<evidence type="ECO:0000256" key="3">
    <source>
        <dbReference type="ARBA" id="ARBA00022475"/>
    </source>
</evidence>
<gene>
    <name evidence="8" type="ORF">ENJ96_05730</name>
</gene>
<organism evidence="8">
    <name type="scientific">Thermodesulfatator atlanticus</name>
    <dbReference type="NCBI Taxonomy" id="501497"/>
    <lineage>
        <taxon>Bacteria</taxon>
        <taxon>Pseudomonadati</taxon>
        <taxon>Thermodesulfobacteriota</taxon>
        <taxon>Thermodesulfobacteria</taxon>
        <taxon>Thermodesulfobacteriales</taxon>
        <taxon>Thermodesulfatatoraceae</taxon>
        <taxon>Thermodesulfatator</taxon>
    </lineage>
</organism>
<evidence type="ECO:0000256" key="7">
    <source>
        <dbReference type="RuleBase" id="RU362048"/>
    </source>
</evidence>
<reference evidence="8" key="1">
    <citation type="journal article" date="2020" name="mSystems">
        <title>Genome- and Community-Level Interaction Insights into Carbon Utilization and Element Cycling Functions of Hydrothermarchaeota in Hydrothermal Sediment.</title>
        <authorList>
            <person name="Zhou Z."/>
            <person name="Liu Y."/>
            <person name="Xu W."/>
            <person name="Pan J."/>
            <person name="Luo Z.H."/>
            <person name="Li M."/>
        </authorList>
    </citation>
    <scope>NUCLEOTIDE SEQUENCE [LARGE SCALE GENOMIC DNA]</scope>
    <source>
        <strain evidence="8">HyVt-533</strain>
    </source>
</reference>
<dbReference type="NCBIfam" id="TIGR00427">
    <property type="entry name" value="NAAT family transporter"/>
    <property type="match status" value="1"/>
</dbReference>
<feature type="transmembrane region" description="Helical" evidence="7">
    <location>
        <begin position="177"/>
        <end position="197"/>
    </location>
</feature>
<feature type="transmembrane region" description="Helical" evidence="7">
    <location>
        <begin position="6"/>
        <end position="28"/>
    </location>
</feature>
<dbReference type="Proteomes" id="UP000886101">
    <property type="component" value="Unassembled WGS sequence"/>
</dbReference>
<feature type="transmembrane region" description="Helical" evidence="7">
    <location>
        <begin position="40"/>
        <end position="59"/>
    </location>
</feature>
<feature type="transmembrane region" description="Helical" evidence="7">
    <location>
        <begin position="141"/>
        <end position="165"/>
    </location>
</feature>
<dbReference type="InterPro" id="IPR002771">
    <property type="entry name" value="Multi_antbiot-R_MarC"/>
</dbReference>
<dbReference type="AlphaFoldDB" id="A0A7V5U2V5"/>
<dbReference type="GO" id="GO:0005886">
    <property type="term" value="C:plasma membrane"/>
    <property type="evidence" value="ECO:0007669"/>
    <property type="project" value="UniProtKB-SubCell"/>
</dbReference>
<evidence type="ECO:0000313" key="8">
    <source>
        <dbReference type="EMBL" id="HHI97336.1"/>
    </source>
</evidence>
<keyword evidence="4 7" id="KW-0812">Transmembrane</keyword>
<comment type="similarity">
    <text evidence="2 7">Belongs to the UPF0056 (MarC) family.</text>
</comment>
<evidence type="ECO:0000256" key="1">
    <source>
        <dbReference type="ARBA" id="ARBA00004651"/>
    </source>
</evidence>
<comment type="caution">
    <text evidence="7">Lacks conserved residue(s) required for the propagation of feature annotation.</text>
</comment>
<sequence>MLSFILQVFSGFIAIMNPIGNVPVFIGLVEEFDEKTKKKVAQKAVLAAFIICTIFVLAGNFIFRFFGITLAAFRIAGGILVFLIAYHLLRGKASRQHHPGEEEHEEADPDSIAITPLATPILAGPGTITTAMSFAGARTHFYDLLVVIGVFGIVCLLTYVCFIYGEAISERLGRTRIGVITRLMGLILAVIAVQMVLEGLKEAFPYLTSGTISKP</sequence>
<evidence type="ECO:0000256" key="6">
    <source>
        <dbReference type="ARBA" id="ARBA00023136"/>
    </source>
</evidence>
<dbReference type="PANTHER" id="PTHR33508:SF1">
    <property type="entry name" value="UPF0056 MEMBRANE PROTEIN YHCE"/>
    <property type="match status" value="1"/>
</dbReference>
<evidence type="ECO:0000256" key="5">
    <source>
        <dbReference type="ARBA" id="ARBA00022989"/>
    </source>
</evidence>
<keyword evidence="3" id="KW-1003">Cell membrane</keyword>
<keyword evidence="6 7" id="KW-0472">Membrane</keyword>
<comment type="subcellular location">
    <subcellularLocation>
        <location evidence="1 7">Cell membrane</location>
        <topology evidence="1 7">Multi-pass membrane protein</topology>
    </subcellularLocation>
</comment>
<evidence type="ECO:0000256" key="4">
    <source>
        <dbReference type="ARBA" id="ARBA00022692"/>
    </source>
</evidence>
<evidence type="ECO:0000256" key="2">
    <source>
        <dbReference type="ARBA" id="ARBA00009784"/>
    </source>
</evidence>
<feature type="transmembrane region" description="Helical" evidence="7">
    <location>
        <begin position="65"/>
        <end position="89"/>
    </location>
</feature>
<dbReference type="PANTHER" id="PTHR33508">
    <property type="entry name" value="UPF0056 MEMBRANE PROTEIN YHCE"/>
    <property type="match status" value="1"/>
</dbReference>
<dbReference type="EMBL" id="DROK01000162">
    <property type="protein sequence ID" value="HHI97336.1"/>
    <property type="molecule type" value="Genomic_DNA"/>
</dbReference>
<dbReference type="Pfam" id="PF01914">
    <property type="entry name" value="MarC"/>
    <property type="match status" value="1"/>
</dbReference>
<protein>
    <recommendedName>
        <fullName evidence="7">UPF0056 membrane protein</fullName>
    </recommendedName>
</protein>
<comment type="caution">
    <text evidence="8">The sequence shown here is derived from an EMBL/GenBank/DDBJ whole genome shotgun (WGS) entry which is preliminary data.</text>
</comment>
<proteinExistence type="inferred from homology"/>
<accession>A0A7V5U2V5</accession>
<name>A0A7V5U2V5_9BACT</name>
<keyword evidence="5 7" id="KW-1133">Transmembrane helix</keyword>